<comment type="subcellular location">
    <subcellularLocation>
        <location evidence="1 7">Cell membrane</location>
        <topology evidence="1 7">Multi-pass membrane protein</topology>
    </subcellularLocation>
</comment>
<reference evidence="9 10" key="1">
    <citation type="submission" date="2018-06" db="EMBL/GenBank/DDBJ databases">
        <title>Genomic Encyclopedia of Type Strains, Phase III (KMG-III): the genomes of soil and plant-associated and newly described type strains.</title>
        <authorList>
            <person name="Whitman W."/>
        </authorList>
    </citation>
    <scope>NUCLEOTIDE SEQUENCE [LARGE SCALE GENOMIC DNA]</scope>
    <source>
        <strain evidence="9 10">CECT 7342</strain>
    </source>
</reference>
<dbReference type="Proteomes" id="UP000252124">
    <property type="component" value="Unassembled WGS sequence"/>
</dbReference>
<evidence type="ECO:0000256" key="2">
    <source>
        <dbReference type="ARBA" id="ARBA00022448"/>
    </source>
</evidence>
<keyword evidence="2 7" id="KW-0813">Transport</keyword>
<feature type="transmembrane region" description="Helical" evidence="7">
    <location>
        <begin position="296"/>
        <end position="318"/>
    </location>
</feature>
<dbReference type="SUPFAM" id="SSF161098">
    <property type="entry name" value="MetI-like"/>
    <property type="match status" value="1"/>
</dbReference>
<dbReference type="Gene3D" id="1.10.3720.10">
    <property type="entry name" value="MetI-like"/>
    <property type="match status" value="1"/>
</dbReference>
<dbReference type="EMBL" id="QNRM01000001">
    <property type="protein sequence ID" value="RBP24192.1"/>
    <property type="molecule type" value="Genomic_DNA"/>
</dbReference>
<keyword evidence="5 7" id="KW-1133">Transmembrane helix</keyword>
<accession>A0ABX9GHZ9</accession>
<gene>
    <name evidence="9" type="ORF">DFP87_101702</name>
</gene>
<proteinExistence type="inferred from homology"/>
<evidence type="ECO:0000256" key="6">
    <source>
        <dbReference type="ARBA" id="ARBA00023136"/>
    </source>
</evidence>
<sequence length="331" mass="34956">MTKTAARSGWRDGNDAWRYAFSRIVQSAFVLWAAYTVSFVILYILPSDPVSIMLNQGDQSMVDPAQVAALRAQYHLDEPLLVQYGIALWQALRLDLGVSIQTGQPVAAMLAQAAPATAALALCALAAALVLGLGLALAASSARNARLRSALQAAPSLGVCLPTFWVGLLLLQWLSFTFPVFPAMGNDGWQSLVLPAATLALPTAATVAQVLSRSLSAVWGQPFVGALRAKGLSRRRLLFTHVLPNATIPVLTMTGVLMGNLLAGSVVTETVFSREGIGRLAQGAVAVKDIPVVQGVVVLAAAVFVAVNLVVDLAYPLLDPRITRNRARALA</sequence>
<dbReference type="PANTHER" id="PTHR43163:SF6">
    <property type="entry name" value="DIPEPTIDE TRANSPORT SYSTEM PERMEASE PROTEIN DPPB-RELATED"/>
    <property type="match status" value="1"/>
</dbReference>
<evidence type="ECO:0000256" key="7">
    <source>
        <dbReference type="RuleBase" id="RU363032"/>
    </source>
</evidence>
<feature type="transmembrane region" description="Helical" evidence="7">
    <location>
        <begin position="21"/>
        <end position="45"/>
    </location>
</feature>
<evidence type="ECO:0000313" key="9">
    <source>
        <dbReference type="EMBL" id="RBP24192.1"/>
    </source>
</evidence>
<feature type="transmembrane region" description="Helical" evidence="7">
    <location>
        <begin position="237"/>
        <end position="258"/>
    </location>
</feature>
<evidence type="ECO:0000256" key="4">
    <source>
        <dbReference type="ARBA" id="ARBA00022692"/>
    </source>
</evidence>
<comment type="similarity">
    <text evidence="7">Belongs to the binding-protein-dependent transport system permease family.</text>
</comment>
<keyword evidence="10" id="KW-1185">Reference proteome</keyword>
<keyword evidence="3" id="KW-1003">Cell membrane</keyword>
<keyword evidence="6 7" id="KW-0472">Membrane</keyword>
<evidence type="ECO:0000313" key="10">
    <source>
        <dbReference type="Proteomes" id="UP000252124"/>
    </source>
</evidence>
<dbReference type="PROSITE" id="PS50928">
    <property type="entry name" value="ABC_TM1"/>
    <property type="match status" value="1"/>
</dbReference>
<name>A0ABX9GHZ9_9BURK</name>
<dbReference type="GeneID" id="99728873"/>
<dbReference type="Pfam" id="PF00528">
    <property type="entry name" value="BPD_transp_1"/>
    <property type="match status" value="1"/>
</dbReference>
<organism evidence="9 10">
    <name type="scientific">Achromobacter marplatensis</name>
    <dbReference type="NCBI Taxonomy" id="470868"/>
    <lineage>
        <taxon>Bacteria</taxon>
        <taxon>Pseudomonadati</taxon>
        <taxon>Pseudomonadota</taxon>
        <taxon>Betaproteobacteria</taxon>
        <taxon>Burkholderiales</taxon>
        <taxon>Alcaligenaceae</taxon>
        <taxon>Achromobacter</taxon>
    </lineage>
</organism>
<protein>
    <submittedName>
        <fullName evidence="9">Peptide/nickel transport system permease protein</fullName>
    </submittedName>
</protein>
<feature type="transmembrane region" description="Helical" evidence="7">
    <location>
        <begin position="118"/>
        <end position="138"/>
    </location>
</feature>
<keyword evidence="4 7" id="KW-0812">Transmembrane</keyword>
<feature type="transmembrane region" description="Helical" evidence="7">
    <location>
        <begin position="150"/>
        <end position="172"/>
    </location>
</feature>
<dbReference type="InterPro" id="IPR000515">
    <property type="entry name" value="MetI-like"/>
</dbReference>
<evidence type="ECO:0000259" key="8">
    <source>
        <dbReference type="PROSITE" id="PS50928"/>
    </source>
</evidence>
<dbReference type="CDD" id="cd06261">
    <property type="entry name" value="TM_PBP2"/>
    <property type="match status" value="1"/>
</dbReference>
<comment type="caution">
    <text evidence="9">The sequence shown here is derived from an EMBL/GenBank/DDBJ whole genome shotgun (WGS) entry which is preliminary data.</text>
</comment>
<feature type="transmembrane region" description="Helical" evidence="7">
    <location>
        <begin position="192"/>
        <end position="211"/>
    </location>
</feature>
<dbReference type="InterPro" id="IPR035906">
    <property type="entry name" value="MetI-like_sf"/>
</dbReference>
<evidence type="ECO:0000256" key="5">
    <source>
        <dbReference type="ARBA" id="ARBA00022989"/>
    </source>
</evidence>
<evidence type="ECO:0000256" key="1">
    <source>
        <dbReference type="ARBA" id="ARBA00004651"/>
    </source>
</evidence>
<feature type="domain" description="ABC transmembrane type-1" evidence="8">
    <location>
        <begin position="114"/>
        <end position="315"/>
    </location>
</feature>
<dbReference type="PANTHER" id="PTHR43163">
    <property type="entry name" value="DIPEPTIDE TRANSPORT SYSTEM PERMEASE PROTEIN DPPB-RELATED"/>
    <property type="match status" value="1"/>
</dbReference>
<evidence type="ECO:0000256" key="3">
    <source>
        <dbReference type="ARBA" id="ARBA00022475"/>
    </source>
</evidence>
<dbReference type="RefSeq" id="WP_088587485.1">
    <property type="nucleotide sequence ID" value="NZ_CADIJU010000001.1"/>
</dbReference>